<sequence length="73" mass="8213">MPDLVDTGDPDDYNGLDSSTKDQNDQNTAMSHFTLLKGRKNVDDLFSRMSVDDKSAMSDNCVTCMPIFCMEHF</sequence>
<organism evidence="2 3">
    <name type="scientific">Gossypium mustelinum</name>
    <name type="common">Cotton</name>
    <name type="synonym">Gossypium caicoense</name>
    <dbReference type="NCBI Taxonomy" id="34275"/>
    <lineage>
        <taxon>Eukaryota</taxon>
        <taxon>Viridiplantae</taxon>
        <taxon>Streptophyta</taxon>
        <taxon>Embryophyta</taxon>
        <taxon>Tracheophyta</taxon>
        <taxon>Spermatophyta</taxon>
        <taxon>Magnoliopsida</taxon>
        <taxon>eudicotyledons</taxon>
        <taxon>Gunneridae</taxon>
        <taxon>Pentapetalae</taxon>
        <taxon>rosids</taxon>
        <taxon>malvids</taxon>
        <taxon>Malvales</taxon>
        <taxon>Malvaceae</taxon>
        <taxon>Malvoideae</taxon>
        <taxon>Gossypium</taxon>
    </lineage>
</organism>
<reference evidence="2 3" key="1">
    <citation type="submission" date="2019-07" db="EMBL/GenBank/DDBJ databases">
        <title>WGS assembly of Gossypium mustelinum.</title>
        <authorList>
            <person name="Chen Z.J."/>
            <person name="Sreedasyam A."/>
            <person name="Ando A."/>
            <person name="Song Q."/>
            <person name="De L."/>
            <person name="Hulse-Kemp A."/>
            <person name="Ding M."/>
            <person name="Ye W."/>
            <person name="Kirkbride R."/>
            <person name="Jenkins J."/>
            <person name="Plott C."/>
            <person name="Lovell J."/>
            <person name="Lin Y.-M."/>
            <person name="Vaughn R."/>
            <person name="Liu B."/>
            <person name="Li W."/>
            <person name="Simpson S."/>
            <person name="Scheffler B."/>
            <person name="Saski C."/>
            <person name="Grover C."/>
            <person name="Hu G."/>
            <person name="Conover J."/>
            <person name="Carlson J."/>
            <person name="Shu S."/>
            <person name="Boston L."/>
            <person name="Williams M."/>
            <person name="Peterson D."/>
            <person name="Mcgee K."/>
            <person name="Jones D."/>
            <person name="Wendel J."/>
            <person name="Stelly D."/>
            <person name="Grimwood J."/>
            <person name="Schmutz J."/>
        </authorList>
    </citation>
    <scope>NUCLEOTIDE SEQUENCE [LARGE SCALE GENOMIC DNA]</scope>
    <source>
        <strain evidence="2">1408120.09</strain>
    </source>
</reference>
<proteinExistence type="predicted"/>
<evidence type="ECO:0000313" key="3">
    <source>
        <dbReference type="Proteomes" id="UP000323597"/>
    </source>
</evidence>
<protein>
    <submittedName>
        <fullName evidence="2">Uncharacterized protein</fullName>
    </submittedName>
</protein>
<dbReference type="EMBL" id="CM017661">
    <property type="protein sequence ID" value="TYI48006.1"/>
    <property type="molecule type" value="Genomic_DNA"/>
</dbReference>
<keyword evidence="3" id="KW-1185">Reference proteome</keyword>
<feature type="compositionally biased region" description="Acidic residues" evidence="1">
    <location>
        <begin position="1"/>
        <end position="14"/>
    </location>
</feature>
<feature type="region of interest" description="Disordered" evidence="1">
    <location>
        <begin position="1"/>
        <end position="29"/>
    </location>
</feature>
<evidence type="ECO:0000313" key="2">
    <source>
        <dbReference type="EMBL" id="TYI48006.1"/>
    </source>
</evidence>
<dbReference type="Proteomes" id="UP000323597">
    <property type="component" value="Chromosome D13"/>
</dbReference>
<name>A0A5D2S563_GOSMU</name>
<gene>
    <name evidence="2" type="ORF">E1A91_D13G216200v1</name>
</gene>
<accession>A0A5D2S563</accession>
<dbReference type="AlphaFoldDB" id="A0A5D2S563"/>
<evidence type="ECO:0000256" key="1">
    <source>
        <dbReference type="SAM" id="MobiDB-lite"/>
    </source>
</evidence>